<dbReference type="InterPro" id="IPR008995">
    <property type="entry name" value="Mo/tungstate-bd_C_term_dom"/>
</dbReference>
<evidence type="ECO:0000313" key="9">
    <source>
        <dbReference type="Proteomes" id="UP000319627"/>
    </source>
</evidence>
<dbReference type="PIRSF" id="PIRSF005763">
    <property type="entry name" value="Txn_reg_ModE"/>
    <property type="match status" value="1"/>
</dbReference>
<dbReference type="EMBL" id="VLKG01000001">
    <property type="protein sequence ID" value="TWH77493.1"/>
    <property type="molecule type" value="Genomic_DNA"/>
</dbReference>
<evidence type="ECO:0000259" key="7">
    <source>
        <dbReference type="PROSITE" id="PS51866"/>
    </source>
</evidence>
<dbReference type="InterPro" id="IPR005116">
    <property type="entry name" value="Transp-assoc_OB_typ1"/>
</dbReference>
<dbReference type="SUPFAM" id="SSF50331">
    <property type="entry name" value="MOP-like"/>
    <property type="match status" value="2"/>
</dbReference>
<dbReference type="NCBIfam" id="TIGR00638">
    <property type="entry name" value="Mop"/>
    <property type="match status" value="1"/>
</dbReference>
<proteinExistence type="inferred from homology"/>
<dbReference type="SUPFAM" id="SSF46785">
    <property type="entry name" value="Winged helix' DNA-binding domain"/>
    <property type="match status" value="1"/>
</dbReference>
<dbReference type="PANTHER" id="PTHR30432:SF1">
    <property type="entry name" value="DNA-BINDING TRANSCRIPTIONAL DUAL REGULATOR MODE"/>
    <property type="match status" value="1"/>
</dbReference>
<dbReference type="GO" id="GO:0015689">
    <property type="term" value="P:molybdate ion transport"/>
    <property type="evidence" value="ECO:0007669"/>
    <property type="project" value="UniProtKB-UniRule"/>
</dbReference>
<keyword evidence="4" id="KW-0677">Repeat</keyword>
<keyword evidence="3 5" id="KW-0500">Molybdenum</keyword>
<accession>A0A562J2Z9</accession>
<protein>
    <submittedName>
        <fullName evidence="8">Molybdate transport system regulatory protein</fullName>
    </submittedName>
</protein>
<comment type="caution">
    <text evidence="8">The sequence shown here is derived from an EMBL/GenBank/DDBJ whole genome shotgun (WGS) entry which is preliminary data.</text>
</comment>
<comment type="similarity">
    <text evidence="1 5">Belongs to the ModE family.</text>
</comment>
<dbReference type="InterPro" id="IPR036390">
    <property type="entry name" value="WH_DNA-bd_sf"/>
</dbReference>
<dbReference type="PROSITE" id="PS51866">
    <property type="entry name" value="MOP"/>
    <property type="match status" value="2"/>
</dbReference>
<feature type="region of interest" description="Required for dimer formation and molybdate binding" evidence="6">
    <location>
        <begin position="132"/>
        <end position="140"/>
    </location>
</feature>
<evidence type="ECO:0000313" key="8">
    <source>
        <dbReference type="EMBL" id="TWH77493.1"/>
    </source>
</evidence>
<dbReference type="InterPro" id="IPR016462">
    <property type="entry name" value="ModE"/>
</dbReference>
<keyword evidence="9" id="KW-1185">Reference proteome</keyword>
<dbReference type="InterPro" id="IPR051815">
    <property type="entry name" value="Molybdate_resp_trans_reg"/>
</dbReference>
<dbReference type="GO" id="GO:0003700">
    <property type="term" value="F:DNA-binding transcription factor activity"/>
    <property type="evidence" value="ECO:0007669"/>
    <property type="project" value="InterPro"/>
</dbReference>
<evidence type="ECO:0000256" key="5">
    <source>
        <dbReference type="PIRNR" id="PIRNR005763"/>
    </source>
</evidence>
<keyword evidence="2 5" id="KW-0813">Transport</keyword>
<evidence type="ECO:0000256" key="3">
    <source>
        <dbReference type="ARBA" id="ARBA00022505"/>
    </source>
</evidence>
<feature type="domain" description="Mop" evidence="7">
    <location>
        <begin position="202"/>
        <end position="268"/>
    </location>
</feature>
<evidence type="ECO:0000256" key="1">
    <source>
        <dbReference type="ARBA" id="ARBA00008110"/>
    </source>
</evidence>
<organism evidence="8 9">
    <name type="scientific">Azomonas agilis</name>
    <dbReference type="NCBI Taxonomy" id="116849"/>
    <lineage>
        <taxon>Bacteria</taxon>
        <taxon>Pseudomonadati</taxon>
        <taxon>Pseudomonadota</taxon>
        <taxon>Gammaproteobacteria</taxon>
        <taxon>Pseudomonadales</taxon>
        <taxon>Pseudomonadaceae</taxon>
        <taxon>Azomonas</taxon>
    </lineage>
</organism>
<dbReference type="InterPro" id="IPR004606">
    <property type="entry name" value="Mop_domain"/>
</dbReference>
<evidence type="ECO:0000256" key="4">
    <source>
        <dbReference type="ARBA" id="ARBA00022737"/>
    </source>
</evidence>
<evidence type="ECO:0000256" key="2">
    <source>
        <dbReference type="ARBA" id="ARBA00022448"/>
    </source>
</evidence>
<reference evidence="8 9" key="1">
    <citation type="submission" date="2019-07" db="EMBL/GenBank/DDBJ databases">
        <title>Genomic Encyclopedia of Type Strains, Phase I: the one thousand microbial genomes (KMG-I) project.</title>
        <authorList>
            <person name="Kyrpides N."/>
        </authorList>
    </citation>
    <scope>NUCLEOTIDE SEQUENCE [LARGE SCALE GENOMIC DNA]</scope>
    <source>
        <strain evidence="8 9">DSM 375</strain>
    </source>
</reference>
<evidence type="ECO:0000256" key="6">
    <source>
        <dbReference type="PIRSR" id="PIRSR005763-1"/>
    </source>
</evidence>
<sequence>MTATRFLARMSLDTELGSAFSDTRIRLLEAIDHKGSISQAAKAVPMSYKAAWDAIDILNNLASEPLVVRSVGGRQGGGSQLTEYGRRIVAMYRALELEYQQALDRLCERLHDVQESDIHSFQRLMHHMSLKSSARNQFSGPVVALKPDGIHYEVGIRLDEDHQVVAVITRASAENLNLSLGKEVFAFVKSSSVMLAMDSDIRLTARNQLWGKVSEIHEGPLNTEVTLVLPSGRTVTCVVSTDSCVSLGVRLGLTVCAFFKSSSVIIAVYE</sequence>
<feature type="domain" description="Mop" evidence="7">
    <location>
        <begin position="131"/>
        <end position="197"/>
    </location>
</feature>
<dbReference type="Gene3D" id="2.40.50.100">
    <property type="match status" value="2"/>
</dbReference>
<dbReference type="InterPro" id="IPR036388">
    <property type="entry name" value="WH-like_DNA-bd_sf"/>
</dbReference>
<dbReference type="RefSeq" id="WP_144570158.1">
    <property type="nucleotide sequence ID" value="NZ_VLKG01000001.1"/>
</dbReference>
<dbReference type="Pfam" id="PF00126">
    <property type="entry name" value="HTH_1"/>
    <property type="match status" value="1"/>
</dbReference>
<dbReference type="InterPro" id="IPR000847">
    <property type="entry name" value="LysR_HTH_N"/>
</dbReference>
<dbReference type="PANTHER" id="PTHR30432">
    <property type="entry name" value="TRANSCRIPTIONAL REGULATOR MODE"/>
    <property type="match status" value="1"/>
</dbReference>
<dbReference type="OrthoDB" id="9800709at2"/>
<gene>
    <name evidence="8" type="ORF">LX59_00410</name>
</gene>
<name>A0A562J2Z9_9GAMM</name>
<dbReference type="GO" id="GO:0030151">
    <property type="term" value="F:molybdenum ion binding"/>
    <property type="evidence" value="ECO:0007669"/>
    <property type="project" value="UniProtKB-UniRule"/>
</dbReference>
<dbReference type="AlphaFoldDB" id="A0A562J2Z9"/>
<dbReference type="Pfam" id="PF03459">
    <property type="entry name" value="TOBE"/>
    <property type="match status" value="2"/>
</dbReference>
<dbReference type="Gene3D" id="1.10.10.10">
    <property type="entry name" value="Winged helix-like DNA-binding domain superfamily/Winged helix DNA-binding domain"/>
    <property type="match status" value="1"/>
</dbReference>
<dbReference type="Proteomes" id="UP000319627">
    <property type="component" value="Unassembled WGS sequence"/>
</dbReference>